<dbReference type="InterPro" id="IPR014743">
    <property type="entry name" value="Cl-channel_core"/>
</dbReference>
<keyword evidence="7" id="KW-0869">Chloride channel</keyword>
<gene>
    <name evidence="11" type="ORF">PCO31111_01482</name>
</gene>
<evidence type="ECO:0000256" key="4">
    <source>
        <dbReference type="ARBA" id="ARBA00022989"/>
    </source>
</evidence>
<evidence type="ECO:0000256" key="6">
    <source>
        <dbReference type="ARBA" id="ARBA00023136"/>
    </source>
</evidence>
<evidence type="ECO:0000256" key="8">
    <source>
        <dbReference type="ARBA" id="ARBA00023214"/>
    </source>
</evidence>
<dbReference type="Pfam" id="PF00654">
    <property type="entry name" value="Voltage_CLC"/>
    <property type="match status" value="1"/>
</dbReference>
<keyword evidence="3 10" id="KW-0812">Transmembrane</keyword>
<dbReference type="InterPro" id="IPR001807">
    <property type="entry name" value="ClC"/>
</dbReference>
<evidence type="ECO:0000256" key="5">
    <source>
        <dbReference type="ARBA" id="ARBA00023065"/>
    </source>
</evidence>
<evidence type="ECO:0000256" key="7">
    <source>
        <dbReference type="ARBA" id="ARBA00023173"/>
    </source>
</evidence>
<dbReference type="EMBL" id="CABPSE010000004">
    <property type="protein sequence ID" value="VVD88189.1"/>
    <property type="molecule type" value="Genomic_DNA"/>
</dbReference>
<evidence type="ECO:0000313" key="11">
    <source>
        <dbReference type="EMBL" id="VVD88189.1"/>
    </source>
</evidence>
<dbReference type="InterPro" id="IPR050368">
    <property type="entry name" value="ClC-type_chloride_channel"/>
</dbReference>
<sequence>MVGMGAFLAASTSAPLMAILMIFEMTLSYQAVLPLMLACVVAYFVAHSRGEASMYEVYHQASSRRRRSSAAAAARHPYA</sequence>
<reference evidence="11 12" key="1">
    <citation type="submission" date="2019-08" db="EMBL/GenBank/DDBJ databases">
        <authorList>
            <person name="Peeters C."/>
        </authorList>
    </citation>
    <scope>NUCLEOTIDE SEQUENCE [LARGE SCALE GENOMIC DNA]</scope>
    <source>
        <strain evidence="11 12">LMG 31111</strain>
    </source>
</reference>
<keyword evidence="5" id="KW-0406">Ion transport</keyword>
<dbReference type="GO" id="GO:0005254">
    <property type="term" value="F:chloride channel activity"/>
    <property type="evidence" value="ECO:0007669"/>
    <property type="project" value="UniProtKB-KW"/>
</dbReference>
<dbReference type="SUPFAM" id="SSF81340">
    <property type="entry name" value="Clc chloride channel"/>
    <property type="match status" value="1"/>
</dbReference>
<keyword evidence="4 10" id="KW-1133">Transmembrane helix</keyword>
<name>A0A5E4TQ06_9BURK</name>
<protein>
    <submittedName>
        <fullName evidence="11">Voltage-gated ClC-type chloride channel ClcB</fullName>
    </submittedName>
</protein>
<proteinExistence type="predicted"/>
<evidence type="ECO:0000256" key="10">
    <source>
        <dbReference type="SAM" id="Phobius"/>
    </source>
</evidence>
<keyword evidence="9" id="KW-0407">Ion channel</keyword>
<evidence type="ECO:0000313" key="12">
    <source>
        <dbReference type="Proteomes" id="UP000383971"/>
    </source>
</evidence>
<feature type="transmembrane region" description="Helical" evidence="10">
    <location>
        <begin position="28"/>
        <end position="46"/>
    </location>
</feature>
<keyword evidence="8" id="KW-0868">Chloride</keyword>
<keyword evidence="6 10" id="KW-0472">Membrane</keyword>
<dbReference type="Gene3D" id="1.10.3080.10">
    <property type="entry name" value="Clc chloride channel"/>
    <property type="match status" value="1"/>
</dbReference>
<dbReference type="GO" id="GO:0034707">
    <property type="term" value="C:chloride channel complex"/>
    <property type="evidence" value="ECO:0007669"/>
    <property type="project" value="UniProtKB-KW"/>
</dbReference>
<keyword evidence="12" id="KW-1185">Reference proteome</keyword>
<dbReference type="AlphaFoldDB" id="A0A5E4TQ06"/>
<accession>A0A5E4TQ06</accession>
<evidence type="ECO:0000256" key="9">
    <source>
        <dbReference type="ARBA" id="ARBA00023303"/>
    </source>
</evidence>
<keyword evidence="2" id="KW-0813">Transport</keyword>
<evidence type="ECO:0000256" key="3">
    <source>
        <dbReference type="ARBA" id="ARBA00022692"/>
    </source>
</evidence>
<dbReference type="PANTHER" id="PTHR43427:SF6">
    <property type="entry name" value="CHLORIDE CHANNEL PROTEIN CLC-E"/>
    <property type="match status" value="1"/>
</dbReference>
<evidence type="ECO:0000256" key="2">
    <source>
        <dbReference type="ARBA" id="ARBA00022448"/>
    </source>
</evidence>
<evidence type="ECO:0000256" key="1">
    <source>
        <dbReference type="ARBA" id="ARBA00004141"/>
    </source>
</evidence>
<comment type="subcellular location">
    <subcellularLocation>
        <location evidence="1">Membrane</location>
        <topology evidence="1">Multi-pass membrane protein</topology>
    </subcellularLocation>
</comment>
<dbReference type="Proteomes" id="UP000383971">
    <property type="component" value="Unassembled WGS sequence"/>
</dbReference>
<dbReference type="PANTHER" id="PTHR43427">
    <property type="entry name" value="CHLORIDE CHANNEL PROTEIN CLC-E"/>
    <property type="match status" value="1"/>
</dbReference>
<organism evidence="11 12">
    <name type="scientific">Pandoraea communis</name>
    <dbReference type="NCBI Taxonomy" id="2508297"/>
    <lineage>
        <taxon>Bacteria</taxon>
        <taxon>Pseudomonadati</taxon>
        <taxon>Pseudomonadota</taxon>
        <taxon>Betaproteobacteria</taxon>
        <taxon>Burkholderiales</taxon>
        <taxon>Burkholderiaceae</taxon>
        <taxon>Pandoraea</taxon>
    </lineage>
</organism>